<dbReference type="SUPFAM" id="SSF51735">
    <property type="entry name" value="NAD(P)-binding Rossmann-fold domains"/>
    <property type="match status" value="1"/>
</dbReference>
<keyword evidence="4" id="KW-1185">Reference proteome</keyword>
<dbReference type="Pfam" id="PF00106">
    <property type="entry name" value="adh_short"/>
    <property type="match status" value="1"/>
</dbReference>
<sequence>MAKWTTDDISDLTGTRAIVTGANSGLGLRTALGLARHGATVVLACRSADRGRAALDRVRAAVPGCDVALGSLDLADLASVRAFAEEQGAYGLDLLINNAGVMALPRRTTADGFELQFGTNHLGHFALTGLLLPALLDRPGARVVTVTSMMHWLGRIDFDDLDGERRYGKWTAYCGSKLANLVFAKELDRRAGGRLVSVAAHPGYAATNLQQAGPRMAGSRIGEVVQGLGNRLFAQSDAAGAQPTLYAATTSDVRGGQCYGPRGPGQSRGAPRRVPTLRGAEDPGLGRRLWEVSEERTGVTYDALPRPA</sequence>
<dbReference type="EMBL" id="BAABHJ010000017">
    <property type="protein sequence ID" value="GAA4611390.1"/>
    <property type="molecule type" value="Genomic_DNA"/>
</dbReference>
<dbReference type="Proteomes" id="UP001500212">
    <property type="component" value="Unassembled WGS sequence"/>
</dbReference>
<reference evidence="4" key="1">
    <citation type="journal article" date="2019" name="Int. J. Syst. Evol. Microbiol.">
        <title>The Global Catalogue of Microorganisms (GCM) 10K type strain sequencing project: providing services to taxonomists for standard genome sequencing and annotation.</title>
        <authorList>
            <consortium name="The Broad Institute Genomics Platform"/>
            <consortium name="The Broad Institute Genome Sequencing Center for Infectious Disease"/>
            <person name="Wu L."/>
            <person name="Ma J."/>
        </authorList>
    </citation>
    <scope>NUCLEOTIDE SEQUENCE [LARGE SCALE GENOMIC DNA]</scope>
    <source>
        <strain evidence="4">JCM 17938</strain>
    </source>
</reference>
<dbReference type="InterPro" id="IPR036291">
    <property type="entry name" value="NAD(P)-bd_dom_sf"/>
</dbReference>
<dbReference type="InterPro" id="IPR002347">
    <property type="entry name" value="SDR_fam"/>
</dbReference>
<dbReference type="Gene3D" id="3.40.50.720">
    <property type="entry name" value="NAD(P)-binding Rossmann-like Domain"/>
    <property type="match status" value="1"/>
</dbReference>
<gene>
    <name evidence="3" type="ORF">GCM10023195_48180</name>
</gene>
<protein>
    <submittedName>
        <fullName evidence="3">Oxidoreductase</fullName>
    </submittedName>
</protein>
<evidence type="ECO:0000313" key="3">
    <source>
        <dbReference type="EMBL" id="GAA4611390.1"/>
    </source>
</evidence>
<name>A0ABP8TNZ5_9ACTN</name>
<keyword evidence="1" id="KW-0560">Oxidoreductase</keyword>
<evidence type="ECO:0000256" key="2">
    <source>
        <dbReference type="SAM" id="MobiDB-lite"/>
    </source>
</evidence>
<dbReference type="RefSeq" id="WP_345358552.1">
    <property type="nucleotide sequence ID" value="NZ_BAABHJ010000017.1"/>
</dbReference>
<evidence type="ECO:0000313" key="4">
    <source>
        <dbReference type="Proteomes" id="UP001500212"/>
    </source>
</evidence>
<dbReference type="NCBIfam" id="NF004513">
    <property type="entry name" value="PRK05854.1"/>
    <property type="match status" value="1"/>
</dbReference>
<accession>A0ABP8TNZ5</accession>
<evidence type="ECO:0000256" key="1">
    <source>
        <dbReference type="ARBA" id="ARBA00023002"/>
    </source>
</evidence>
<dbReference type="PRINTS" id="PR00081">
    <property type="entry name" value="GDHRDH"/>
</dbReference>
<dbReference type="PANTHER" id="PTHR43157:SF31">
    <property type="entry name" value="PHOSPHATIDYLINOSITOL-GLYCAN BIOSYNTHESIS CLASS F PROTEIN"/>
    <property type="match status" value="1"/>
</dbReference>
<comment type="caution">
    <text evidence="3">The sequence shown here is derived from an EMBL/GenBank/DDBJ whole genome shotgun (WGS) entry which is preliminary data.</text>
</comment>
<dbReference type="NCBIfam" id="NF004846">
    <property type="entry name" value="PRK06197.1"/>
    <property type="match status" value="1"/>
</dbReference>
<organism evidence="3 4">
    <name type="scientific">Actinoallomurus liliacearum</name>
    <dbReference type="NCBI Taxonomy" id="1080073"/>
    <lineage>
        <taxon>Bacteria</taxon>
        <taxon>Bacillati</taxon>
        <taxon>Actinomycetota</taxon>
        <taxon>Actinomycetes</taxon>
        <taxon>Streptosporangiales</taxon>
        <taxon>Thermomonosporaceae</taxon>
        <taxon>Actinoallomurus</taxon>
    </lineage>
</organism>
<dbReference type="PANTHER" id="PTHR43157">
    <property type="entry name" value="PHOSPHATIDYLINOSITOL-GLYCAN BIOSYNTHESIS CLASS F PROTEIN-RELATED"/>
    <property type="match status" value="1"/>
</dbReference>
<proteinExistence type="predicted"/>
<feature type="region of interest" description="Disordered" evidence="2">
    <location>
        <begin position="253"/>
        <end position="285"/>
    </location>
</feature>